<organism evidence="2">
    <name type="scientific">Ixodes ricinus</name>
    <name type="common">Common tick</name>
    <name type="synonym">Acarus ricinus</name>
    <dbReference type="NCBI Taxonomy" id="34613"/>
    <lineage>
        <taxon>Eukaryota</taxon>
        <taxon>Metazoa</taxon>
        <taxon>Ecdysozoa</taxon>
        <taxon>Arthropoda</taxon>
        <taxon>Chelicerata</taxon>
        <taxon>Arachnida</taxon>
        <taxon>Acari</taxon>
        <taxon>Parasitiformes</taxon>
        <taxon>Ixodida</taxon>
        <taxon>Ixodoidea</taxon>
        <taxon>Ixodidae</taxon>
        <taxon>Ixodinae</taxon>
        <taxon>Ixodes</taxon>
    </lineage>
</organism>
<evidence type="ECO:0000313" key="2">
    <source>
        <dbReference type="EMBL" id="JAA66898.1"/>
    </source>
</evidence>
<evidence type="ECO:0000256" key="1">
    <source>
        <dbReference type="SAM" id="SignalP"/>
    </source>
</evidence>
<reference evidence="2" key="1">
    <citation type="submission" date="2012-12" db="EMBL/GenBank/DDBJ databases">
        <title>Identification and characterization of a phenylalanine ammonia-lyase gene family in Isatis indigotica Fort.</title>
        <authorList>
            <person name="Liu Q."/>
            <person name="Chen J."/>
            <person name="Zhou X."/>
            <person name="Di P."/>
            <person name="Xiao Y."/>
            <person name="Xuan H."/>
            <person name="Zhang L."/>
            <person name="Chen W."/>
        </authorList>
    </citation>
    <scope>NUCLEOTIDE SEQUENCE</scope>
    <source>
        <tissue evidence="2">Salivary gland</tissue>
    </source>
</reference>
<keyword evidence="1" id="KW-0732">Signal</keyword>
<protein>
    <submittedName>
        <fullName evidence="2">Putative folliculin-interacting protein 1</fullName>
    </submittedName>
</protein>
<sequence length="68" mass="7879">MQDTHVTDSFRWDSMRKKCHICMLCLLPWLLLHIPTGVSARHMESECLLQQPGEEGHWIQSLEPLPAP</sequence>
<dbReference type="AlphaFoldDB" id="A0A0K8R7N8"/>
<feature type="signal peptide" evidence="1">
    <location>
        <begin position="1"/>
        <end position="40"/>
    </location>
</feature>
<feature type="chain" id="PRO_5005516161" evidence="1">
    <location>
        <begin position="41"/>
        <end position="68"/>
    </location>
</feature>
<dbReference type="EMBL" id="GADI01006910">
    <property type="protein sequence ID" value="JAA66898.1"/>
    <property type="molecule type" value="mRNA"/>
</dbReference>
<accession>A0A0K8R7N8</accession>
<name>A0A0K8R7N8_IXORI</name>
<proteinExistence type="evidence at transcript level"/>